<feature type="transmembrane region" description="Helical" evidence="6">
    <location>
        <begin position="64"/>
        <end position="88"/>
    </location>
</feature>
<feature type="transmembrane region" description="Helical" evidence="6">
    <location>
        <begin position="412"/>
        <end position="431"/>
    </location>
</feature>
<dbReference type="SUPFAM" id="SSF103473">
    <property type="entry name" value="MFS general substrate transporter"/>
    <property type="match status" value="1"/>
</dbReference>
<dbReference type="PANTHER" id="PTHR23502:SF30">
    <property type="entry name" value="TRANSPORTER, PUTATIVE (AFU_ORTHOLOGUE AFUA_8G04702)-RELATED"/>
    <property type="match status" value="1"/>
</dbReference>
<dbReference type="EMBL" id="NAJO01000017">
    <property type="protein sequence ID" value="OQO06109.1"/>
    <property type="molecule type" value="Genomic_DNA"/>
</dbReference>
<evidence type="ECO:0000256" key="2">
    <source>
        <dbReference type="ARBA" id="ARBA00022692"/>
    </source>
</evidence>
<dbReference type="InterPro" id="IPR011701">
    <property type="entry name" value="MFS"/>
</dbReference>
<evidence type="ECO:0000256" key="6">
    <source>
        <dbReference type="SAM" id="Phobius"/>
    </source>
</evidence>
<dbReference type="FunFam" id="1.20.1250.20:FF:000319">
    <property type="entry name" value="MFS transporter, putative"/>
    <property type="match status" value="1"/>
</dbReference>
<keyword evidence="2 6" id="KW-0812">Transmembrane</keyword>
<feature type="transmembrane region" description="Helical" evidence="6">
    <location>
        <begin position="365"/>
        <end position="391"/>
    </location>
</feature>
<keyword evidence="8" id="KW-1185">Reference proteome</keyword>
<feature type="transmembrane region" description="Helical" evidence="6">
    <location>
        <begin position="437"/>
        <end position="459"/>
    </location>
</feature>
<sequence length="553" mass="60262">MGLFALKETHTDASSPIPGTVHLVDLEGTLLAQHAKGGERDIVLVPAPSSGPDGPLNWSPRRKLLSTICMCVYTLVVGIASAAIYSVLEPISEATGLTIANLNAGTGYMFLAFGWGCLFWQPLALQFGKRPVYLFSMLATMCIQVWAPHTATNGQWIANKILQGFFGAPIESLCEISVTDIYYQHERGRYIGLYALLLAGSNFFAPIIAGFIDRGQGWEWVLYWCAIFCAMGFVFLFFFMEETNFDRSQLVGHEPEPEHRVADTTPPSVSDDEKKGVESSALEAASPSPVPATRRKTYLDKIKPFQSADLRKPIRLGGMVARPLIFLTFPVIFYAGFSYGSNLVWFNVINATASLILAGPNYNFASWAVGLSYVSPLIGVAIGSAYTGYGGDRIVLWLARRNKGILEAEHRLWLFTPSLLLVPFGLILWGVGAAHAIHWFGCVFAMGIIALTNTIGLQLSVSYCIDSYGDLGGEAIVTVILVRNTMSFAIGYGVTPWVTNMGLQNAFILAAFAGMAQCVTFLVFVKYGKGLRARSAGRYAKYVEGMGRAGVVH</sequence>
<dbReference type="InParanoid" id="A0A1V8T459"/>
<proteinExistence type="predicted"/>
<keyword evidence="4 6" id="KW-0472">Membrane</keyword>
<comment type="subcellular location">
    <subcellularLocation>
        <location evidence="1">Membrane</location>
        <topology evidence="1">Multi-pass membrane protein</topology>
    </subcellularLocation>
</comment>
<dbReference type="OrthoDB" id="5215911at2759"/>
<feature type="transmembrane region" description="Helical" evidence="6">
    <location>
        <begin position="190"/>
        <end position="209"/>
    </location>
</feature>
<evidence type="ECO:0000313" key="8">
    <source>
        <dbReference type="Proteomes" id="UP000192596"/>
    </source>
</evidence>
<evidence type="ECO:0008006" key="9">
    <source>
        <dbReference type="Google" id="ProtNLM"/>
    </source>
</evidence>
<dbReference type="GO" id="GO:0005886">
    <property type="term" value="C:plasma membrane"/>
    <property type="evidence" value="ECO:0007669"/>
    <property type="project" value="TreeGrafter"/>
</dbReference>
<evidence type="ECO:0000313" key="7">
    <source>
        <dbReference type="EMBL" id="OQO06109.1"/>
    </source>
</evidence>
<keyword evidence="3 6" id="KW-1133">Transmembrane helix</keyword>
<name>A0A1V8T459_9PEZI</name>
<protein>
    <recommendedName>
        <fullName evidence="9">Major facilitator superfamily (MFS) profile domain-containing protein</fullName>
    </recommendedName>
</protein>
<accession>A0A1V8T459</accession>
<dbReference type="Proteomes" id="UP000192596">
    <property type="component" value="Unassembled WGS sequence"/>
</dbReference>
<evidence type="ECO:0000256" key="3">
    <source>
        <dbReference type="ARBA" id="ARBA00022989"/>
    </source>
</evidence>
<dbReference type="AlphaFoldDB" id="A0A1V8T459"/>
<comment type="caution">
    <text evidence="7">The sequence shown here is derived from an EMBL/GenBank/DDBJ whole genome shotgun (WGS) entry which is preliminary data.</text>
</comment>
<feature type="transmembrane region" description="Helical" evidence="6">
    <location>
        <begin position="100"/>
        <end position="120"/>
    </location>
</feature>
<feature type="transmembrane region" description="Helical" evidence="6">
    <location>
        <begin position="471"/>
        <end position="494"/>
    </location>
</feature>
<evidence type="ECO:0000256" key="1">
    <source>
        <dbReference type="ARBA" id="ARBA00004141"/>
    </source>
</evidence>
<feature type="transmembrane region" description="Helical" evidence="6">
    <location>
        <begin position="221"/>
        <end position="240"/>
    </location>
</feature>
<feature type="region of interest" description="Disordered" evidence="5">
    <location>
        <begin position="254"/>
        <end position="274"/>
    </location>
</feature>
<dbReference type="PANTHER" id="PTHR23502">
    <property type="entry name" value="MAJOR FACILITATOR SUPERFAMILY"/>
    <property type="match status" value="1"/>
</dbReference>
<feature type="transmembrane region" description="Helical" evidence="6">
    <location>
        <begin position="506"/>
        <end position="525"/>
    </location>
</feature>
<evidence type="ECO:0000256" key="5">
    <source>
        <dbReference type="SAM" id="MobiDB-lite"/>
    </source>
</evidence>
<dbReference type="GO" id="GO:0022857">
    <property type="term" value="F:transmembrane transporter activity"/>
    <property type="evidence" value="ECO:0007669"/>
    <property type="project" value="InterPro"/>
</dbReference>
<organism evidence="7 8">
    <name type="scientific">Cryoendolithus antarcticus</name>
    <dbReference type="NCBI Taxonomy" id="1507870"/>
    <lineage>
        <taxon>Eukaryota</taxon>
        <taxon>Fungi</taxon>
        <taxon>Dikarya</taxon>
        <taxon>Ascomycota</taxon>
        <taxon>Pezizomycotina</taxon>
        <taxon>Dothideomycetes</taxon>
        <taxon>Dothideomycetidae</taxon>
        <taxon>Cladosporiales</taxon>
        <taxon>Cladosporiaceae</taxon>
        <taxon>Cryoendolithus</taxon>
    </lineage>
</organism>
<dbReference type="Gene3D" id="1.20.1250.20">
    <property type="entry name" value="MFS general substrate transporter like domains"/>
    <property type="match status" value="1"/>
</dbReference>
<gene>
    <name evidence="7" type="ORF">B0A48_08697</name>
</gene>
<reference evidence="8" key="1">
    <citation type="submission" date="2017-03" db="EMBL/GenBank/DDBJ databases">
        <title>Genomes of endolithic fungi from Antarctica.</title>
        <authorList>
            <person name="Coleine C."/>
            <person name="Masonjones S."/>
            <person name="Stajich J.E."/>
        </authorList>
    </citation>
    <scope>NUCLEOTIDE SEQUENCE [LARGE SCALE GENOMIC DNA]</scope>
    <source>
        <strain evidence="8">CCFEE 5527</strain>
    </source>
</reference>
<dbReference type="Pfam" id="PF07690">
    <property type="entry name" value="MFS_1"/>
    <property type="match status" value="1"/>
</dbReference>
<dbReference type="STRING" id="1507870.A0A1V8T459"/>
<evidence type="ECO:0000256" key="4">
    <source>
        <dbReference type="ARBA" id="ARBA00023136"/>
    </source>
</evidence>
<feature type="transmembrane region" description="Helical" evidence="6">
    <location>
        <begin position="324"/>
        <end position="345"/>
    </location>
</feature>
<dbReference type="InterPro" id="IPR036259">
    <property type="entry name" value="MFS_trans_sf"/>
</dbReference>